<name>A0ACC0K6W6_CHOFU</name>
<accession>A0ACC0K6W6</accession>
<comment type="caution">
    <text evidence="1">The sequence shown here is derived from an EMBL/GenBank/DDBJ whole genome shotgun (WGS) entry which is preliminary data.</text>
</comment>
<organism evidence="1 2">
    <name type="scientific">Choristoneura fumiferana</name>
    <name type="common">Spruce budworm moth</name>
    <name type="synonym">Archips fumiferana</name>
    <dbReference type="NCBI Taxonomy" id="7141"/>
    <lineage>
        <taxon>Eukaryota</taxon>
        <taxon>Metazoa</taxon>
        <taxon>Ecdysozoa</taxon>
        <taxon>Arthropoda</taxon>
        <taxon>Hexapoda</taxon>
        <taxon>Insecta</taxon>
        <taxon>Pterygota</taxon>
        <taxon>Neoptera</taxon>
        <taxon>Endopterygota</taxon>
        <taxon>Lepidoptera</taxon>
        <taxon>Glossata</taxon>
        <taxon>Ditrysia</taxon>
        <taxon>Tortricoidea</taxon>
        <taxon>Tortricidae</taxon>
        <taxon>Tortricinae</taxon>
        <taxon>Choristoneura</taxon>
    </lineage>
</organism>
<sequence>MSEDGTNTKSRILDLFVGIDETELDSIEQWICSKQYKQDLEKKKAIIKSDKMLLKIGSVIKKMVPFDGEMPSEKIIHPTVGDQADCNRINTCHIDEFLYDAEQVEDLVKEGKLTRHYCLECNSRNVKELTFITHSMSRELLQYVFKVLLPKDLEDKQFLDVGSRFGGVLYAAYYFTNATSIVGIEMNKECCEIQEKIIGQFSMDPNRIKIVHADVADKEDLIRNSDVFLMSVLDFFVTTEEHRNLWYYFKKHLRKGSYIVLNRSIADTLSGLDIFEEFIDWLSICKPCQMENEIFFDVEDCNELFLYTVN</sequence>
<reference evidence="1 2" key="1">
    <citation type="journal article" date="2022" name="Genome Biol. Evol.">
        <title>The Spruce Budworm Genome: Reconstructing the Evolutionary History of Antifreeze Proteins.</title>
        <authorList>
            <person name="Beliveau C."/>
            <person name="Gagne P."/>
            <person name="Picq S."/>
            <person name="Vernygora O."/>
            <person name="Keeling C.I."/>
            <person name="Pinkney K."/>
            <person name="Doucet D."/>
            <person name="Wen F."/>
            <person name="Johnston J.S."/>
            <person name="Maaroufi H."/>
            <person name="Boyle B."/>
            <person name="Laroche J."/>
            <person name="Dewar K."/>
            <person name="Juretic N."/>
            <person name="Blackburn G."/>
            <person name="Nisole A."/>
            <person name="Brunet B."/>
            <person name="Brandao M."/>
            <person name="Lumley L."/>
            <person name="Duan J."/>
            <person name="Quan G."/>
            <person name="Lucarotti C.J."/>
            <person name="Roe A.D."/>
            <person name="Sperling F.A.H."/>
            <person name="Levesque R.C."/>
            <person name="Cusson M."/>
        </authorList>
    </citation>
    <scope>NUCLEOTIDE SEQUENCE [LARGE SCALE GENOMIC DNA]</scope>
    <source>
        <strain evidence="1">Glfc:IPQL:Cfum</strain>
    </source>
</reference>
<proteinExistence type="predicted"/>
<protein>
    <submittedName>
        <fullName evidence="1">Uncharacterized protein</fullName>
    </submittedName>
</protein>
<evidence type="ECO:0000313" key="1">
    <source>
        <dbReference type="EMBL" id="KAI8432183.1"/>
    </source>
</evidence>
<keyword evidence="2" id="KW-1185">Reference proteome</keyword>
<dbReference type="EMBL" id="CM046107">
    <property type="protein sequence ID" value="KAI8432183.1"/>
    <property type="molecule type" value="Genomic_DNA"/>
</dbReference>
<gene>
    <name evidence="1" type="ORF">MSG28_004642</name>
</gene>
<evidence type="ECO:0000313" key="2">
    <source>
        <dbReference type="Proteomes" id="UP001064048"/>
    </source>
</evidence>
<dbReference type="Proteomes" id="UP001064048">
    <property type="component" value="Chromosome 7"/>
</dbReference>